<dbReference type="EnsemblMetazoa" id="Aqu2.1.12930_001">
    <property type="protein sequence ID" value="Aqu2.1.12930_001"/>
    <property type="gene ID" value="Aqu2.1.12930"/>
</dbReference>
<dbReference type="InParanoid" id="A0A1X7TE96"/>
<proteinExistence type="predicted"/>
<dbReference type="Pfam" id="PF25561">
    <property type="entry name" value="QRICH1"/>
    <property type="match status" value="1"/>
</dbReference>
<evidence type="ECO:0000313" key="2">
    <source>
        <dbReference type="EnsemblMetazoa" id="Aqu2.1.12930_001"/>
    </source>
</evidence>
<feature type="domain" description="QRICH1-like" evidence="1">
    <location>
        <begin position="67"/>
        <end position="132"/>
    </location>
</feature>
<dbReference type="InterPro" id="IPR057926">
    <property type="entry name" value="QRICH1_dom"/>
</dbReference>
<dbReference type="AlphaFoldDB" id="A0A1X7TE96"/>
<sequence>MADSSSSIRKGKKSSITLATVGSKRILYYSKDALDVAAQGVVSKKTLCINEWAQKILDRWIQFRATIEDPSEAVPCDLLSCNDPQVLSEWLSKFVMEVRQESGEPYPPRSVQSILFGLYRISRENGIFCNFFR</sequence>
<protein>
    <recommendedName>
        <fullName evidence="1">QRICH1-like domain-containing protein</fullName>
    </recommendedName>
</protein>
<organism evidence="2">
    <name type="scientific">Amphimedon queenslandica</name>
    <name type="common">Sponge</name>
    <dbReference type="NCBI Taxonomy" id="400682"/>
    <lineage>
        <taxon>Eukaryota</taxon>
        <taxon>Metazoa</taxon>
        <taxon>Porifera</taxon>
        <taxon>Demospongiae</taxon>
        <taxon>Heteroscleromorpha</taxon>
        <taxon>Haplosclerida</taxon>
        <taxon>Niphatidae</taxon>
        <taxon>Amphimedon</taxon>
    </lineage>
</organism>
<name>A0A1X7TE96_AMPQE</name>
<accession>A0A1X7TE96</accession>
<evidence type="ECO:0000259" key="1">
    <source>
        <dbReference type="Pfam" id="PF25561"/>
    </source>
</evidence>
<reference evidence="2" key="1">
    <citation type="submission" date="2017-05" db="UniProtKB">
        <authorList>
            <consortium name="EnsemblMetazoa"/>
        </authorList>
    </citation>
    <scope>IDENTIFICATION</scope>
</reference>